<dbReference type="Proteomes" id="UP000008068">
    <property type="component" value="Unassembled WGS sequence"/>
</dbReference>
<dbReference type="SMART" id="SM00298">
    <property type="entry name" value="CHROMO"/>
    <property type="match status" value="2"/>
</dbReference>
<dbReference type="PANTHER" id="PTHR22812">
    <property type="entry name" value="CHROMOBOX PROTEIN"/>
    <property type="match status" value="1"/>
</dbReference>
<dbReference type="InterPro" id="IPR023780">
    <property type="entry name" value="Chromo_domain"/>
</dbReference>
<dbReference type="PRINTS" id="PR00504">
    <property type="entry name" value="CHROMODOMAIN"/>
</dbReference>
<evidence type="ECO:0000313" key="5">
    <source>
        <dbReference type="Proteomes" id="UP000008068"/>
    </source>
</evidence>
<dbReference type="InterPro" id="IPR023779">
    <property type="entry name" value="Chromodomain_CS"/>
</dbReference>
<dbReference type="Pfam" id="PF00385">
    <property type="entry name" value="Chromo"/>
    <property type="match status" value="2"/>
</dbReference>
<dbReference type="PROSITE" id="PS50013">
    <property type="entry name" value="CHROMO_2"/>
    <property type="match status" value="2"/>
</dbReference>
<dbReference type="InterPro" id="IPR000953">
    <property type="entry name" value="Chromo/chromo_shadow_dom"/>
</dbReference>
<dbReference type="Gene3D" id="2.40.50.40">
    <property type="match status" value="2"/>
</dbReference>
<dbReference type="AlphaFoldDB" id="G0NI72"/>
<dbReference type="STRING" id="135651.G0NI72"/>
<feature type="domain" description="Chromo" evidence="3">
    <location>
        <begin position="66"/>
        <end position="125"/>
    </location>
</feature>
<keyword evidence="5" id="KW-1185">Reference proteome</keyword>
<evidence type="ECO:0000256" key="2">
    <source>
        <dbReference type="ARBA" id="ARBA00023242"/>
    </source>
</evidence>
<reference evidence="5" key="1">
    <citation type="submission" date="2011-07" db="EMBL/GenBank/DDBJ databases">
        <authorList>
            <consortium name="Caenorhabditis brenneri Sequencing and Analysis Consortium"/>
            <person name="Wilson R.K."/>
        </authorList>
    </citation>
    <scope>NUCLEOTIDE SEQUENCE [LARGE SCALE GENOMIC DNA]</scope>
    <source>
        <strain evidence="5">PB2801</strain>
    </source>
</reference>
<keyword evidence="2" id="KW-0539">Nucleus</keyword>
<dbReference type="SUPFAM" id="SSF54160">
    <property type="entry name" value="Chromo domain-like"/>
    <property type="match status" value="2"/>
</dbReference>
<feature type="domain" description="Chromo" evidence="3">
    <location>
        <begin position="9"/>
        <end position="67"/>
    </location>
</feature>
<evidence type="ECO:0000256" key="1">
    <source>
        <dbReference type="ARBA" id="ARBA00004123"/>
    </source>
</evidence>
<comment type="subcellular location">
    <subcellularLocation>
        <location evidence="1">Nucleus</location>
    </subcellularLocation>
</comment>
<dbReference type="InterPro" id="IPR051219">
    <property type="entry name" value="Heterochromatin_chromo-domain"/>
</dbReference>
<organism evidence="5">
    <name type="scientific">Caenorhabditis brenneri</name>
    <name type="common">Nematode worm</name>
    <dbReference type="NCBI Taxonomy" id="135651"/>
    <lineage>
        <taxon>Eukaryota</taxon>
        <taxon>Metazoa</taxon>
        <taxon>Ecdysozoa</taxon>
        <taxon>Nematoda</taxon>
        <taxon>Chromadorea</taxon>
        <taxon>Rhabditida</taxon>
        <taxon>Rhabditina</taxon>
        <taxon>Rhabditomorpha</taxon>
        <taxon>Rhabditoidea</taxon>
        <taxon>Rhabditidae</taxon>
        <taxon>Peloderinae</taxon>
        <taxon>Caenorhabditis</taxon>
    </lineage>
</organism>
<protein>
    <recommendedName>
        <fullName evidence="3">Chromo domain-containing protein</fullName>
    </recommendedName>
</protein>
<dbReference type="InterPro" id="IPR017984">
    <property type="entry name" value="Chromo_dom_subgr"/>
</dbReference>
<dbReference type="GO" id="GO:0005634">
    <property type="term" value="C:nucleus"/>
    <property type="evidence" value="ECO:0007669"/>
    <property type="project" value="UniProtKB-SubCell"/>
</dbReference>
<proteinExistence type="predicted"/>
<dbReference type="InterPro" id="IPR016197">
    <property type="entry name" value="Chromo-like_dom_sf"/>
</dbReference>
<evidence type="ECO:0000259" key="3">
    <source>
        <dbReference type="PROSITE" id="PS50013"/>
    </source>
</evidence>
<dbReference type="HOGENOM" id="CLU_1742173_0_0_1"/>
<gene>
    <name evidence="4" type="ORF">CAEBREN_00492</name>
</gene>
<dbReference type="InParanoid" id="G0NI72"/>
<dbReference type="eggNOG" id="KOG1911">
    <property type="taxonomic scope" value="Eukaryota"/>
</dbReference>
<name>G0NI72_CAEBE</name>
<dbReference type="PROSITE" id="PS00598">
    <property type="entry name" value="CHROMO_1"/>
    <property type="match status" value="1"/>
</dbReference>
<evidence type="ECO:0000313" key="4">
    <source>
        <dbReference type="EMBL" id="EGT31715.1"/>
    </source>
</evidence>
<sequence>MEAIPQGFFIVEKILDKKTVKGKAFFLIKWDGYDESENSWEPEENLACPTLLEEFLIQEDRNHNVFEVKAILDKRTGELGDVEYLVHWKGCSENEATWEPKQNLFCPKRIRQFEKRKAATKRKREDTGDEVRIPMKKQIKREVREWSPEL</sequence>
<dbReference type="OrthoDB" id="433924at2759"/>
<dbReference type="EMBL" id="GL379888">
    <property type="protein sequence ID" value="EGT31715.1"/>
    <property type="molecule type" value="Genomic_DNA"/>
</dbReference>
<accession>G0NI72</accession>